<reference evidence="5 6" key="1">
    <citation type="submission" date="2016-11" db="EMBL/GenBank/DDBJ databases">
        <authorList>
            <person name="Jaros S."/>
            <person name="Januszkiewicz K."/>
            <person name="Wedrychowicz H."/>
        </authorList>
    </citation>
    <scope>NUCLEOTIDE SEQUENCE [LARGE SCALE GENOMIC DNA]</scope>
    <source>
        <strain evidence="5 6">DSM 24574</strain>
    </source>
</reference>
<feature type="domain" description="Aminotransferase class V" evidence="4">
    <location>
        <begin position="173"/>
        <end position="268"/>
    </location>
</feature>
<dbReference type="InterPro" id="IPR015421">
    <property type="entry name" value="PyrdxlP-dep_Trfase_major"/>
</dbReference>
<organism evidence="5 6">
    <name type="scientific">Chryseolinea serpens</name>
    <dbReference type="NCBI Taxonomy" id="947013"/>
    <lineage>
        <taxon>Bacteria</taxon>
        <taxon>Pseudomonadati</taxon>
        <taxon>Bacteroidota</taxon>
        <taxon>Cytophagia</taxon>
        <taxon>Cytophagales</taxon>
        <taxon>Fulvivirgaceae</taxon>
        <taxon>Chryseolinea</taxon>
    </lineage>
</organism>
<keyword evidence="5" id="KW-0808">Transferase</keyword>
<feature type="chain" id="PRO_5012025285" evidence="3">
    <location>
        <begin position="25"/>
        <end position="540"/>
    </location>
</feature>
<dbReference type="STRING" id="947013.SAMN04488109_6000"/>
<dbReference type="Pfam" id="PF00266">
    <property type="entry name" value="Aminotran_5"/>
    <property type="match status" value="1"/>
</dbReference>
<dbReference type="EMBL" id="FQWQ01000005">
    <property type="protein sequence ID" value="SHH90799.1"/>
    <property type="molecule type" value="Genomic_DNA"/>
</dbReference>
<dbReference type="InterPro" id="IPR015424">
    <property type="entry name" value="PyrdxlP-dep_Trfase"/>
</dbReference>
<keyword evidence="3" id="KW-0732">Signal</keyword>
<evidence type="ECO:0000313" key="5">
    <source>
        <dbReference type="EMBL" id="SHH90799.1"/>
    </source>
</evidence>
<evidence type="ECO:0000313" key="6">
    <source>
        <dbReference type="Proteomes" id="UP000184212"/>
    </source>
</evidence>
<dbReference type="PANTHER" id="PTHR32328:SF0">
    <property type="entry name" value="L-SERYL-TRNA(SEC) SELENIUM TRANSFERASE"/>
    <property type="match status" value="1"/>
</dbReference>
<dbReference type="RefSeq" id="WP_073142002.1">
    <property type="nucleotide sequence ID" value="NZ_FQWQ01000005.1"/>
</dbReference>
<gene>
    <name evidence="5" type="ORF">SAMN04488109_6000</name>
</gene>
<comment type="cofactor">
    <cofactor evidence="1">
        <name>pyridoxal 5'-phosphate</name>
        <dbReference type="ChEBI" id="CHEBI:597326"/>
    </cofactor>
</comment>
<evidence type="ECO:0000256" key="1">
    <source>
        <dbReference type="ARBA" id="ARBA00001933"/>
    </source>
</evidence>
<dbReference type="InterPro" id="IPR000192">
    <property type="entry name" value="Aminotrans_V_dom"/>
</dbReference>
<dbReference type="SUPFAM" id="SSF53383">
    <property type="entry name" value="PLP-dependent transferases"/>
    <property type="match status" value="1"/>
</dbReference>
<dbReference type="GO" id="GO:0004125">
    <property type="term" value="F:L-seryl-tRNA(Sec) selenium transferase activity"/>
    <property type="evidence" value="ECO:0007669"/>
    <property type="project" value="TreeGrafter"/>
</dbReference>
<dbReference type="Gene3D" id="3.40.640.10">
    <property type="entry name" value="Type I PLP-dependent aspartate aminotransferase-like (Major domain)"/>
    <property type="match status" value="1"/>
</dbReference>
<proteinExistence type="predicted"/>
<dbReference type="Proteomes" id="UP000184212">
    <property type="component" value="Unassembled WGS sequence"/>
</dbReference>
<feature type="signal peptide" evidence="3">
    <location>
        <begin position="1"/>
        <end position="24"/>
    </location>
</feature>
<dbReference type="AlphaFoldDB" id="A0A1M5WTC1"/>
<accession>A0A1M5WTC1</accession>
<keyword evidence="2" id="KW-0663">Pyridoxal phosphate</keyword>
<evidence type="ECO:0000256" key="3">
    <source>
        <dbReference type="SAM" id="SignalP"/>
    </source>
</evidence>
<keyword evidence="6" id="KW-1185">Reference proteome</keyword>
<dbReference type="PANTHER" id="PTHR32328">
    <property type="entry name" value="L-SERYL-TRNA(SEC) SELENIUM TRANSFERASE"/>
    <property type="match status" value="1"/>
</dbReference>
<evidence type="ECO:0000256" key="2">
    <source>
        <dbReference type="ARBA" id="ARBA00022898"/>
    </source>
</evidence>
<protein>
    <submittedName>
        <fullName evidence="5">Seryl-tRNA(Sec) selenium transferase</fullName>
    </submittedName>
</protein>
<name>A0A1M5WTC1_9BACT</name>
<dbReference type="OrthoDB" id="9787096at2"/>
<evidence type="ECO:0000259" key="4">
    <source>
        <dbReference type="Pfam" id="PF00266"/>
    </source>
</evidence>
<sequence length="540" mass="58352">MKRRDLVKKLTALPFAGGFLPLAASGNPADNVQPASGPLVPGPSIYESIGVEPIINCRGTFTIIGGSVERPEVVAAMKAASGHFVQYDELAYGVGRRLAEVTGAEWGMVSSGCAAGMKHITAACVTGGNPEKLIRIPDLKGFEKDEVIIPEYSRNVYDHALRNIGVKIVTVKTAEELERAINPRTALIYIMTGEESEPGQPLSLEVIASKAKPKNIPVMADAAAEILTIPNVHLKQGATVVVYSGGKAICGPQCAGLVLGSKDLLMSAWQASSPHHGPGRDNKVGKEEMLGMLAAVEAWVTRDHQAEWKTWLTYTDYIAKQVSKIEGIKTSVEEPTGLSNRSPVLNISWDPDKLNITGEEVAEIFARNKPRIAIGGRSEKDKTSINITTGQMQPGNDKVVAERIVNLLSQKRPPRVTTMAAPSAKINGHWDVTVEFYSSKSTHKLYIEQDGNWIQGTHTSDFSVQEVMGMVEGDQVKLRSNLRMPGDGITYMFSGTIAGDAFSGSIYLGEYQTAKFTAKRSTYKVERRRVVIPGGPPLAT</sequence>